<evidence type="ECO:0000313" key="3">
    <source>
        <dbReference type="Proteomes" id="UP000324222"/>
    </source>
</evidence>
<name>A0A5B7G4T8_PORTR</name>
<dbReference type="Proteomes" id="UP000324222">
    <property type="component" value="Unassembled WGS sequence"/>
</dbReference>
<keyword evidence="3" id="KW-1185">Reference proteome</keyword>
<reference evidence="2 3" key="1">
    <citation type="submission" date="2019-05" db="EMBL/GenBank/DDBJ databases">
        <title>Another draft genome of Portunus trituberculatus and its Hox gene families provides insights of decapod evolution.</title>
        <authorList>
            <person name="Jeong J.-H."/>
            <person name="Song I."/>
            <person name="Kim S."/>
            <person name="Choi T."/>
            <person name="Kim D."/>
            <person name="Ryu S."/>
            <person name="Kim W."/>
        </authorList>
    </citation>
    <scope>NUCLEOTIDE SEQUENCE [LARGE SCALE GENOMIC DNA]</scope>
    <source>
        <tissue evidence="2">Muscle</tissue>
    </source>
</reference>
<proteinExistence type="predicted"/>
<gene>
    <name evidence="2" type="ORF">E2C01_046071</name>
</gene>
<feature type="compositionally biased region" description="Basic and acidic residues" evidence="1">
    <location>
        <begin position="176"/>
        <end position="193"/>
    </location>
</feature>
<feature type="region of interest" description="Disordered" evidence="1">
    <location>
        <begin position="290"/>
        <end position="327"/>
    </location>
</feature>
<dbReference type="AlphaFoldDB" id="A0A5B7G4T8"/>
<evidence type="ECO:0000256" key="1">
    <source>
        <dbReference type="SAM" id="MobiDB-lite"/>
    </source>
</evidence>
<feature type="region of interest" description="Disordered" evidence="1">
    <location>
        <begin position="174"/>
        <end position="224"/>
    </location>
</feature>
<protein>
    <submittedName>
        <fullName evidence="2">Uncharacterized protein</fullName>
    </submittedName>
</protein>
<evidence type="ECO:0000313" key="2">
    <source>
        <dbReference type="EMBL" id="MPC52208.1"/>
    </source>
</evidence>
<sequence length="327" mass="36587">MKPGDRQLEGMGSRDRTVQLYPKNVAMHKVKLLKITQGLVNEDIHFPMKTQHYTTLSRGKRNTTLQYKSLFRSRPQYTIQFNPLDTPLASWRTPRSNYETKTSDLSLLSALYSFSILLHKLDSLSLSLHLSLSLLLPPTSKTYQYSSLPLNLSSSSSSSSCYRLATSVPVILPRLTPDRHSSSPPSHPRDLPKPHFSPPTHLHQARASRPLPAAPTVASSKAATRGVLRQKPAQSLVSGFPPLHPSSTPLLLLFLYLLLFLSSLPPPPLLRPLPPPTRQTWPQRSLLSLPQEHHHQQERIPVGLPSSHTYANARTHAHSPGREEKKS</sequence>
<organism evidence="2 3">
    <name type="scientific">Portunus trituberculatus</name>
    <name type="common">Swimming crab</name>
    <name type="synonym">Neptunus trituberculatus</name>
    <dbReference type="NCBI Taxonomy" id="210409"/>
    <lineage>
        <taxon>Eukaryota</taxon>
        <taxon>Metazoa</taxon>
        <taxon>Ecdysozoa</taxon>
        <taxon>Arthropoda</taxon>
        <taxon>Crustacea</taxon>
        <taxon>Multicrustacea</taxon>
        <taxon>Malacostraca</taxon>
        <taxon>Eumalacostraca</taxon>
        <taxon>Eucarida</taxon>
        <taxon>Decapoda</taxon>
        <taxon>Pleocyemata</taxon>
        <taxon>Brachyura</taxon>
        <taxon>Eubrachyura</taxon>
        <taxon>Portunoidea</taxon>
        <taxon>Portunidae</taxon>
        <taxon>Portuninae</taxon>
        <taxon>Portunus</taxon>
    </lineage>
</organism>
<accession>A0A5B7G4T8</accession>
<comment type="caution">
    <text evidence="2">The sequence shown here is derived from an EMBL/GenBank/DDBJ whole genome shotgun (WGS) entry which is preliminary data.</text>
</comment>
<dbReference type="EMBL" id="VSRR010010702">
    <property type="protein sequence ID" value="MPC52208.1"/>
    <property type="molecule type" value="Genomic_DNA"/>
</dbReference>